<evidence type="ECO:0000313" key="1">
    <source>
        <dbReference type="EMBL" id="KAF7511413.1"/>
    </source>
</evidence>
<dbReference type="AlphaFoldDB" id="A0A8H7ALT7"/>
<sequence length="86" mass="9755">MNQEDLSRPRILLLLLNARARNHPSYFAAADGEAMHLGKVTQGLVPIFLNCYVVTLNGLSDRKADADYGKLVHWHDHPNAFTWMHT</sequence>
<proteinExistence type="predicted"/>
<dbReference type="OrthoDB" id="2922289at2759"/>
<evidence type="ECO:0000313" key="2">
    <source>
        <dbReference type="Proteomes" id="UP000606974"/>
    </source>
</evidence>
<gene>
    <name evidence="1" type="ORF">GJ744_004602</name>
</gene>
<protein>
    <submittedName>
        <fullName evidence="1">Uncharacterized protein</fullName>
    </submittedName>
</protein>
<keyword evidence="2" id="KW-1185">Reference proteome</keyword>
<name>A0A8H7ALT7_9EURO</name>
<reference evidence="1" key="1">
    <citation type="submission" date="2020-02" db="EMBL/GenBank/DDBJ databases">
        <authorList>
            <person name="Palmer J.M."/>
        </authorList>
    </citation>
    <scope>NUCLEOTIDE SEQUENCE</scope>
    <source>
        <strain evidence="1">EPUS1.4</strain>
        <tissue evidence="1">Thallus</tissue>
    </source>
</reference>
<accession>A0A8H7ALT7</accession>
<comment type="caution">
    <text evidence="1">The sequence shown here is derived from an EMBL/GenBank/DDBJ whole genome shotgun (WGS) entry which is preliminary data.</text>
</comment>
<dbReference type="EMBL" id="JAACFV010000020">
    <property type="protein sequence ID" value="KAF7511413.1"/>
    <property type="molecule type" value="Genomic_DNA"/>
</dbReference>
<organism evidence="1 2">
    <name type="scientific">Endocarpon pusillum</name>
    <dbReference type="NCBI Taxonomy" id="364733"/>
    <lineage>
        <taxon>Eukaryota</taxon>
        <taxon>Fungi</taxon>
        <taxon>Dikarya</taxon>
        <taxon>Ascomycota</taxon>
        <taxon>Pezizomycotina</taxon>
        <taxon>Eurotiomycetes</taxon>
        <taxon>Chaetothyriomycetidae</taxon>
        <taxon>Verrucariales</taxon>
        <taxon>Verrucariaceae</taxon>
        <taxon>Endocarpon</taxon>
    </lineage>
</organism>
<dbReference type="Proteomes" id="UP000606974">
    <property type="component" value="Unassembled WGS sequence"/>
</dbReference>